<dbReference type="CDD" id="cd06782">
    <property type="entry name" value="cpPDZ_CPP-like"/>
    <property type="match status" value="1"/>
</dbReference>
<dbReference type="GO" id="GO:0007018">
    <property type="term" value="P:microtubule-based movement"/>
    <property type="evidence" value="ECO:0007669"/>
    <property type="project" value="TreeGrafter"/>
</dbReference>
<keyword evidence="5" id="KW-0677">Repeat</keyword>
<evidence type="ECO:0000256" key="5">
    <source>
        <dbReference type="ARBA" id="ARBA00022737"/>
    </source>
</evidence>
<keyword evidence="7" id="KW-0175">Coiled coil</keyword>
<evidence type="ECO:0000256" key="2">
    <source>
        <dbReference type="ARBA" id="ARBA00009622"/>
    </source>
</evidence>
<dbReference type="InterPro" id="IPR019734">
    <property type="entry name" value="TPR_rpt"/>
</dbReference>
<evidence type="ECO:0000256" key="10">
    <source>
        <dbReference type="PROSITE-ProRule" id="PRU00339"/>
    </source>
</evidence>
<dbReference type="AlphaFoldDB" id="A0A7S0HES1"/>
<dbReference type="Pfam" id="PF13424">
    <property type="entry name" value="TPR_12"/>
    <property type="match status" value="3"/>
</dbReference>
<keyword evidence="3" id="KW-0963">Cytoplasm</keyword>
<dbReference type="InterPro" id="IPR011990">
    <property type="entry name" value="TPR-like_helical_dom_sf"/>
</dbReference>
<dbReference type="PRINTS" id="PR00381">
    <property type="entry name" value="KINESINLIGHT"/>
</dbReference>
<dbReference type="Gene3D" id="2.30.42.10">
    <property type="match status" value="2"/>
</dbReference>
<dbReference type="GO" id="GO:0019894">
    <property type="term" value="F:kinesin binding"/>
    <property type="evidence" value="ECO:0007669"/>
    <property type="project" value="TreeGrafter"/>
</dbReference>
<dbReference type="GO" id="GO:0005874">
    <property type="term" value="C:microtubule"/>
    <property type="evidence" value="ECO:0007669"/>
    <property type="project" value="UniProtKB-KW"/>
</dbReference>
<dbReference type="PANTHER" id="PTHR45783:SF3">
    <property type="entry name" value="KINESIN LIGHT CHAIN"/>
    <property type="match status" value="1"/>
</dbReference>
<dbReference type="PROSITE" id="PS50011">
    <property type="entry name" value="PROTEIN_KINASE_DOM"/>
    <property type="match status" value="1"/>
</dbReference>
<comment type="similarity">
    <text evidence="2">Belongs to the kinesin light chain family.</text>
</comment>
<evidence type="ECO:0000256" key="8">
    <source>
        <dbReference type="ARBA" id="ARBA00023175"/>
    </source>
</evidence>
<dbReference type="SUPFAM" id="SSF56112">
    <property type="entry name" value="Protein kinase-like (PK-like)"/>
    <property type="match status" value="1"/>
</dbReference>
<feature type="repeat" description="TPR" evidence="10">
    <location>
        <begin position="712"/>
        <end position="745"/>
    </location>
</feature>
<dbReference type="Gene3D" id="1.10.510.10">
    <property type="entry name" value="Transferase(Phosphotransferase) domain 1"/>
    <property type="match status" value="1"/>
</dbReference>
<dbReference type="InterPro" id="IPR011009">
    <property type="entry name" value="Kinase-like_dom_sf"/>
</dbReference>
<dbReference type="PROSITE" id="PS50106">
    <property type="entry name" value="PDZ"/>
    <property type="match status" value="1"/>
</dbReference>
<dbReference type="SMART" id="SM00220">
    <property type="entry name" value="S_TKc"/>
    <property type="match status" value="1"/>
</dbReference>
<dbReference type="SMART" id="SM00028">
    <property type="entry name" value="TPR"/>
    <property type="match status" value="7"/>
</dbReference>
<keyword evidence="8" id="KW-0505">Motor protein</keyword>
<dbReference type="PROSITE" id="PS50005">
    <property type="entry name" value="TPR"/>
    <property type="match status" value="4"/>
</dbReference>
<accession>A0A7S0HES1</accession>
<sequence>MSFLSGGSTPVKVGEVGVGCALGQNEVGEVVVKGLAHGGPCHLCCQVAIGDVVVSVDGSLINGDVRLAKALFLGEDGTGVTLTLRRNGIARNVHLLRGKPIENRPVKEGEVCGIGVTLNSVRGGLAISKIAPGSPAQLSGELQTMDVIMSVNGTDVQGKTVQDVVPMMVGQPGTRLTLTIIRGRGAKRQIDMVRAHNLEQATIPKASQYRYNALVEQQALSYTWLRRMHRKVSKSVHGGQGTVNEVTFDGITSPIRIALKVVYQRGSSFKSAERSLWLNVDNHPHILPLLFTAGPNMLFMPFMELASVTDWLSQSSESKSLPSEELRQVHQMIGLQVSWALEHMHKVGTLHLDMKPNNILVRLRGDSRLSLWKRLHCLVCDFGLAAVNIEGSATGRGGTPGFWAPELIPLDGAGVPVPYWTEACSDPPPHCRANITDKADTWMWATTMLAIMDRLERMRNQGYVAFTAQLARGDGLDRLISNCLKPQPQDRLPISIVSLTMQRLMRDKGLDVFKPMDEDKSVIEYARAGYTLCISLMGQDDPQTWAATERLVRVLRTHGDYKEAELLCSTVLERKIKCEAEPSSIARTQRQLGGILDDLGRYESASKCYRGALEVQVRSLGSNHIDVASTKDSLGVTLWRQGKFDEALKLYDEALVVRESVLGSEHVLVAKTIVNRANVYFRQGQFMRALADYSRALEIEKRTLGEEHVLVAKTKNNMGEALRVEGKYEEALQLYQESLAVLSKVLGNSHVLVANTKNNIAGIFLKQDKCDEALQYYMESLDTKLKVLGPGHADVANTIENIGVIFAQQGRHDHALEKFNEALSIRSIALGPDHLDVSSTQYKMALIYEEKHEYKTALPLCEQALQKAMKAMGAEHPEVQKRKLVRDRLMHKAIG</sequence>
<dbReference type="InterPro" id="IPR002151">
    <property type="entry name" value="Kinesin_light"/>
</dbReference>
<evidence type="ECO:0000313" key="13">
    <source>
        <dbReference type="EMBL" id="CAD8472800.1"/>
    </source>
</evidence>
<evidence type="ECO:0000256" key="3">
    <source>
        <dbReference type="ARBA" id="ARBA00022490"/>
    </source>
</evidence>
<proteinExistence type="inferred from homology"/>
<dbReference type="Gene3D" id="1.25.40.10">
    <property type="entry name" value="Tetratricopeptide repeat domain"/>
    <property type="match status" value="3"/>
</dbReference>
<feature type="repeat" description="TPR" evidence="10">
    <location>
        <begin position="628"/>
        <end position="661"/>
    </location>
</feature>
<dbReference type="InterPro" id="IPR000719">
    <property type="entry name" value="Prot_kinase_dom"/>
</dbReference>
<comment type="subcellular location">
    <subcellularLocation>
        <location evidence="1">Cytoplasm</location>
        <location evidence="1">Cytoskeleton</location>
    </subcellularLocation>
</comment>
<evidence type="ECO:0000256" key="4">
    <source>
        <dbReference type="ARBA" id="ARBA00022701"/>
    </source>
</evidence>
<dbReference type="Pfam" id="PF00069">
    <property type="entry name" value="Pkinase"/>
    <property type="match status" value="1"/>
</dbReference>
<dbReference type="SUPFAM" id="SSF50156">
    <property type="entry name" value="PDZ domain-like"/>
    <property type="match status" value="2"/>
</dbReference>
<protein>
    <submittedName>
        <fullName evidence="13">Uncharacterized protein</fullName>
    </submittedName>
</protein>
<dbReference type="EMBL" id="HBEO01006204">
    <property type="protein sequence ID" value="CAD8472800.1"/>
    <property type="molecule type" value="Transcribed_RNA"/>
</dbReference>
<evidence type="ECO:0000256" key="1">
    <source>
        <dbReference type="ARBA" id="ARBA00004245"/>
    </source>
</evidence>
<keyword evidence="9" id="KW-0206">Cytoskeleton</keyword>
<dbReference type="GO" id="GO:0005737">
    <property type="term" value="C:cytoplasm"/>
    <property type="evidence" value="ECO:0007669"/>
    <property type="project" value="TreeGrafter"/>
</dbReference>
<dbReference type="InterPro" id="IPR036034">
    <property type="entry name" value="PDZ_sf"/>
</dbReference>
<dbReference type="Pfam" id="PF00595">
    <property type="entry name" value="PDZ"/>
    <property type="match status" value="1"/>
</dbReference>
<dbReference type="SMART" id="SM00228">
    <property type="entry name" value="PDZ"/>
    <property type="match status" value="2"/>
</dbReference>
<feature type="repeat" description="TPR" evidence="10">
    <location>
        <begin position="670"/>
        <end position="703"/>
    </location>
</feature>
<evidence type="ECO:0000256" key="7">
    <source>
        <dbReference type="ARBA" id="ARBA00023054"/>
    </source>
</evidence>
<dbReference type="InterPro" id="IPR001478">
    <property type="entry name" value="PDZ"/>
</dbReference>
<dbReference type="SUPFAM" id="SSF48452">
    <property type="entry name" value="TPR-like"/>
    <property type="match status" value="2"/>
</dbReference>
<organism evidence="13">
    <name type="scientific">Hanusia phi</name>
    <dbReference type="NCBI Taxonomy" id="3032"/>
    <lineage>
        <taxon>Eukaryota</taxon>
        <taxon>Cryptophyceae</taxon>
        <taxon>Pyrenomonadales</taxon>
        <taxon>Geminigeraceae</taxon>
        <taxon>Hanusia</taxon>
    </lineage>
</organism>
<gene>
    <name evidence="13" type="ORF">HPHI1048_LOCUS4378</name>
</gene>
<dbReference type="GO" id="GO:0005524">
    <property type="term" value="F:ATP binding"/>
    <property type="evidence" value="ECO:0007669"/>
    <property type="project" value="InterPro"/>
</dbReference>
<keyword evidence="6 10" id="KW-0802">TPR repeat</keyword>
<dbReference type="GO" id="GO:0004672">
    <property type="term" value="F:protein kinase activity"/>
    <property type="evidence" value="ECO:0007669"/>
    <property type="project" value="InterPro"/>
</dbReference>
<dbReference type="GO" id="GO:0005871">
    <property type="term" value="C:kinesin complex"/>
    <property type="evidence" value="ECO:0007669"/>
    <property type="project" value="InterPro"/>
</dbReference>
<feature type="domain" description="Protein kinase" evidence="11">
    <location>
        <begin position="229"/>
        <end position="504"/>
    </location>
</feature>
<reference evidence="13" key="1">
    <citation type="submission" date="2021-01" db="EMBL/GenBank/DDBJ databases">
        <authorList>
            <person name="Corre E."/>
            <person name="Pelletier E."/>
            <person name="Niang G."/>
            <person name="Scheremetjew M."/>
            <person name="Finn R."/>
            <person name="Kale V."/>
            <person name="Holt S."/>
            <person name="Cochrane G."/>
            <person name="Meng A."/>
            <person name="Brown T."/>
            <person name="Cohen L."/>
        </authorList>
    </citation>
    <scope>NUCLEOTIDE SEQUENCE</scope>
    <source>
        <strain evidence="13">CCMP325</strain>
    </source>
</reference>
<evidence type="ECO:0000256" key="6">
    <source>
        <dbReference type="ARBA" id="ARBA00022803"/>
    </source>
</evidence>
<keyword evidence="4" id="KW-0493">Microtubule</keyword>
<feature type="domain" description="PDZ" evidence="12">
    <location>
        <begin position="100"/>
        <end position="168"/>
    </location>
</feature>
<evidence type="ECO:0000259" key="11">
    <source>
        <dbReference type="PROSITE" id="PS50011"/>
    </source>
</evidence>
<evidence type="ECO:0000256" key="9">
    <source>
        <dbReference type="ARBA" id="ARBA00023212"/>
    </source>
</evidence>
<evidence type="ECO:0000259" key="12">
    <source>
        <dbReference type="PROSITE" id="PS50106"/>
    </source>
</evidence>
<dbReference type="PANTHER" id="PTHR45783">
    <property type="entry name" value="KINESIN LIGHT CHAIN"/>
    <property type="match status" value="1"/>
</dbReference>
<dbReference type="Pfam" id="PF00515">
    <property type="entry name" value="TPR_1"/>
    <property type="match status" value="1"/>
</dbReference>
<feature type="repeat" description="TPR" evidence="10">
    <location>
        <begin position="796"/>
        <end position="829"/>
    </location>
</feature>
<name>A0A7S0HES1_9CRYP</name>